<gene>
    <name evidence="2" type="ORF">KAK06_15890</name>
</gene>
<dbReference type="Proteomes" id="UP000678374">
    <property type="component" value="Unassembled WGS sequence"/>
</dbReference>
<comment type="caution">
    <text evidence="2">The sequence shown here is derived from an EMBL/GenBank/DDBJ whole genome shotgun (WGS) entry which is preliminary data.</text>
</comment>
<dbReference type="AlphaFoldDB" id="A0A941BM46"/>
<sequence length="99" mass="11228">MTDGDDDDDGDVAHADDSVPDIIESPLSQQVTRHGVTVRIEIYGDSHDRWILEVVDAENASHVWEEHFETDQQALDEALRALDEEPLEFFGRITQQPLN</sequence>
<feature type="region of interest" description="Disordered" evidence="1">
    <location>
        <begin position="1"/>
        <end position="27"/>
    </location>
</feature>
<organism evidence="2 3">
    <name type="scientific">Ideonella aquatica</name>
    <dbReference type="NCBI Taxonomy" id="2824119"/>
    <lineage>
        <taxon>Bacteria</taxon>
        <taxon>Pseudomonadati</taxon>
        <taxon>Pseudomonadota</taxon>
        <taxon>Betaproteobacteria</taxon>
        <taxon>Burkholderiales</taxon>
        <taxon>Sphaerotilaceae</taxon>
        <taxon>Ideonella</taxon>
    </lineage>
</organism>
<reference evidence="2" key="1">
    <citation type="submission" date="2021-04" db="EMBL/GenBank/DDBJ databases">
        <title>The genome sequence of Ideonella sp. 4Y11.</title>
        <authorList>
            <person name="Liu Y."/>
        </authorList>
    </citation>
    <scope>NUCLEOTIDE SEQUENCE</scope>
    <source>
        <strain evidence="2">4Y11</strain>
    </source>
</reference>
<proteinExistence type="predicted"/>
<keyword evidence="3" id="KW-1185">Reference proteome</keyword>
<protein>
    <submittedName>
        <fullName evidence="2">Uncharacterized protein</fullName>
    </submittedName>
</protein>
<evidence type="ECO:0000313" key="3">
    <source>
        <dbReference type="Proteomes" id="UP000678374"/>
    </source>
</evidence>
<evidence type="ECO:0000313" key="2">
    <source>
        <dbReference type="EMBL" id="MBQ0960434.1"/>
    </source>
</evidence>
<evidence type="ECO:0000256" key="1">
    <source>
        <dbReference type="SAM" id="MobiDB-lite"/>
    </source>
</evidence>
<name>A0A941BM46_9BURK</name>
<dbReference type="EMBL" id="JAGQDE010000014">
    <property type="protein sequence ID" value="MBQ0960434.1"/>
    <property type="molecule type" value="Genomic_DNA"/>
</dbReference>
<accession>A0A941BM46</accession>
<feature type="compositionally biased region" description="Acidic residues" evidence="1">
    <location>
        <begin position="1"/>
        <end position="10"/>
    </location>
</feature>